<dbReference type="Pfam" id="PF02518">
    <property type="entry name" value="HATPase_c"/>
    <property type="match status" value="1"/>
</dbReference>
<dbReference type="InterPro" id="IPR004358">
    <property type="entry name" value="Sig_transdc_His_kin-like_C"/>
</dbReference>
<dbReference type="InterPro" id="IPR050736">
    <property type="entry name" value="Sensor_HK_Regulatory"/>
</dbReference>
<keyword evidence="10" id="KW-1185">Reference proteome</keyword>
<dbReference type="InterPro" id="IPR005467">
    <property type="entry name" value="His_kinase_dom"/>
</dbReference>
<dbReference type="InterPro" id="IPR011006">
    <property type="entry name" value="CheY-like_superfamily"/>
</dbReference>
<evidence type="ECO:0000259" key="8">
    <source>
        <dbReference type="PROSITE" id="PS50109"/>
    </source>
</evidence>
<dbReference type="Gene3D" id="1.10.287.130">
    <property type="match status" value="1"/>
</dbReference>
<dbReference type="RefSeq" id="WP_267662358.1">
    <property type="nucleotide sequence ID" value="NZ_JAODIX010000001.1"/>
</dbReference>
<evidence type="ECO:0000313" key="10">
    <source>
        <dbReference type="Proteomes" id="UP001596390"/>
    </source>
</evidence>
<dbReference type="SUPFAM" id="SSF55874">
    <property type="entry name" value="ATPase domain of HSP90 chaperone/DNA topoisomerase II/histidine kinase"/>
    <property type="match status" value="1"/>
</dbReference>
<protein>
    <recommendedName>
        <fullName evidence="2">histidine kinase</fullName>
        <ecNumber evidence="2">2.7.13.3</ecNumber>
    </recommendedName>
</protein>
<gene>
    <name evidence="9" type="ORF">ACFQMK_00325</name>
</gene>
<dbReference type="SMART" id="SM00387">
    <property type="entry name" value="HATPase_c"/>
    <property type="match status" value="1"/>
</dbReference>
<dbReference type="EMBL" id="JBHSZZ010000001">
    <property type="protein sequence ID" value="MFC7185372.1"/>
    <property type="molecule type" value="Genomic_DNA"/>
</dbReference>
<reference evidence="9 10" key="1">
    <citation type="journal article" date="2019" name="Int. J. Syst. Evol. Microbiol.">
        <title>The Global Catalogue of Microorganisms (GCM) 10K type strain sequencing project: providing services to taxonomists for standard genome sequencing and annotation.</title>
        <authorList>
            <consortium name="The Broad Institute Genomics Platform"/>
            <consortium name="The Broad Institute Genome Sequencing Center for Infectious Disease"/>
            <person name="Wu L."/>
            <person name="Ma J."/>
        </authorList>
    </citation>
    <scope>NUCLEOTIDE SEQUENCE [LARGE SCALE GENOMIC DNA]</scope>
    <source>
        <strain evidence="9 10">Q85</strain>
    </source>
</reference>
<dbReference type="CDD" id="cd00082">
    <property type="entry name" value="HisKA"/>
    <property type="match status" value="1"/>
</dbReference>
<evidence type="ECO:0000256" key="5">
    <source>
        <dbReference type="ARBA" id="ARBA00022777"/>
    </source>
</evidence>
<evidence type="ECO:0000256" key="4">
    <source>
        <dbReference type="ARBA" id="ARBA00022679"/>
    </source>
</evidence>
<dbReference type="CDD" id="cd00075">
    <property type="entry name" value="HATPase"/>
    <property type="match status" value="1"/>
</dbReference>
<dbReference type="GO" id="GO:0004673">
    <property type="term" value="F:protein histidine kinase activity"/>
    <property type="evidence" value="ECO:0007669"/>
    <property type="project" value="UniProtKB-EC"/>
</dbReference>
<dbReference type="GO" id="GO:0000160">
    <property type="term" value="P:phosphorelay signal transduction system"/>
    <property type="evidence" value="ECO:0007669"/>
    <property type="project" value="UniProtKB-KW"/>
</dbReference>
<sequence>MKPSSDSIRVLLAAAPADGTAPSTPAARSLERRDERFVVETARDPDDAAALRSTDRFDCVVAEGGFADGDGLDLLVDADESREAIPRILAIDATRVGDPSALVTEALAAGVTDVVRCPEGDPTVRLLAHRVANAVESHRAAAEADRQRERLDRFVSGVSHDLRSPLNVAQGRLEMAQDEPAGDHLDTAATAVDRTLELIADLLALARQGETPRELEPVGLRETVEGCWATVATGDATLTVASDARVFADPSRLKQLFENLLGNAVAHGGDGVAVTVGPIRPMYTSTRAEPLPAGFYVADDGAGIPEGERDRVFDVGYTTAAEGTGFGLNIVREVAAAHGWDVGVTESADGGARFEVTGVDVEE</sequence>
<evidence type="ECO:0000256" key="1">
    <source>
        <dbReference type="ARBA" id="ARBA00000085"/>
    </source>
</evidence>
<dbReference type="SMART" id="SM00388">
    <property type="entry name" value="HisKA"/>
    <property type="match status" value="1"/>
</dbReference>
<dbReference type="Gene3D" id="3.40.50.2300">
    <property type="match status" value="1"/>
</dbReference>
<feature type="region of interest" description="Disordered" evidence="7">
    <location>
        <begin position="12"/>
        <end position="32"/>
    </location>
</feature>
<dbReference type="PRINTS" id="PR00344">
    <property type="entry name" value="BCTRLSENSOR"/>
</dbReference>
<keyword evidence="5 9" id="KW-0418">Kinase</keyword>
<dbReference type="EC" id="2.7.13.3" evidence="2"/>
<dbReference type="InterPro" id="IPR003594">
    <property type="entry name" value="HATPase_dom"/>
</dbReference>
<dbReference type="Proteomes" id="UP001596390">
    <property type="component" value="Unassembled WGS sequence"/>
</dbReference>
<evidence type="ECO:0000256" key="2">
    <source>
        <dbReference type="ARBA" id="ARBA00012438"/>
    </source>
</evidence>
<dbReference type="InterPro" id="IPR003661">
    <property type="entry name" value="HisK_dim/P_dom"/>
</dbReference>
<organism evidence="9 10">
    <name type="scientific">Halorubrum yunnanense</name>
    <dbReference type="NCBI Taxonomy" id="1526162"/>
    <lineage>
        <taxon>Archaea</taxon>
        <taxon>Methanobacteriati</taxon>
        <taxon>Methanobacteriota</taxon>
        <taxon>Stenosarchaea group</taxon>
        <taxon>Halobacteria</taxon>
        <taxon>Halobacteriales</taxon>
        <taxon>Haloferacaceae</taxon>
        <taxon>Halorubrum</taxon>
    </lineage>
</organism>
<evidence type="ECO:0000313" key="9">
    <source>
        <dbReference type="EMBL" id="MFC7185372.1"/>
    </source>
</evidence>
<dbReference type="PROSITE" id="PS50109">
    <property type="entry name" value="HIS_KIN"/>
    <property type="match status" value="1"/>
</dbReference>
<dbReference type="SUPFAM" id="SSF47384">
    <property type="entry name" value="Homodimeric domain of signal transducing histidine kinase"/>
    <property type="match status" value="1"/>
</dbReference>
<name>A0ABD5YCC4_9EURY</name>
<dbReference type="Gene3D" id="3.30.565.10">
    <property type="entry name" value="Histidine kinase-like ATPase, C-terminal domain"/>
    <property type="match status" value="1"/>
</dbReference>
<comment type="caution">
    <text evidence="9">The sequence shown here is derived from an EMBL/GenBank/DDBJ whole genome shotgun (WGS) entry which is preliminary data.</text>
</comment>
<evidence type="ECO:0000256" key="7">
    <source>
        <dbReference type="SAM" id="MobiDB-lite"/>
    </source>
</evidence>
<keyword evidence="3" id="KW-0597">Phosphoprotein</keyword>
<dbReference type="PANTHER" id="PTHR43711">
    <property type="entry name" value="TWO-COMPONENT HISTIDINE KINASE"/>
    <property type="match status" value="1"/>
</dbReference>
<dbReference type="SUPFAM" id="SSF52172">
    <property type="entry name" value="CheY-like"/>
    <property type="match status" value="1"/>
</dbReference>
<evidence type="ECO:0000256" key="6">
    <source>
        <dbReference type="ARBA" id="ARBA00023012"/>
    </source>
</evidence>
<dbReference type="AlphaFoldDB" id="A0ABD5YCC4"/>
<dbReference type="Pfam" id="PF00512">
    <property type="entry name" value="HisKA"/>
    <property type="match status" value="1"/>
</dbReference>
<dbReference type="InterPro" id="IPR036097">
    <property type="entry name" value="HisK_dim/P_sf"/>
</dbReference>
<feature type="domain" description="Histidine kinase" evidence="8">
    <location>
        <begin position="157"/>
        <end position="357"/>
    </location>
</feature>
<dbReference type="InterPro" id="IPR036890">
    <property type="entry name" value="HATPase_C_sf"/>
</dbReference>
<accession>A0ABD5YCC4</accession>
<dbReference type="PANTHER" id="PTHR43711:SF1">
    <property type="entry name" value="HISTIDINE KINASE 1"/>
    <property type="match status" value="1"/>
</dbReference>
<keyword evidence="6" id="KW-0902">Two-component regulatory system</keyword>
<evidence type="ECO:0000256" key="3">
    <source>
        <dbReference type="ARBA" id="ARBA00022553"/>
    </source>
</evidence>
<keyword evidence="4" id="KW-0808">Transferase</keyword>
<proteinExistence type="predicted"/>
<comment type="catalytic activity">
    <reaction evidence="1">
        <text>ATP + protein L-histidine = ADP + protein N-phospho-L-histidine.</text>
        <dbReference type="EC" id="2.7.13.3"/>
    </reaction>
</comment>